<reference evidence="2" key="1">
    <citation type="submission" date="2021-01" db="EMBL/GenBank/DDBJ databases">
        <title>Adiantum capillus-veneris genome.</title>
        <authorList>
            <person name="Fang Y."/>
            <person name="Liao Q."/>
        </authorList>
    </citation>
    <scope>NUCLEOTIDE SEQUENCE</scope>
    <source>
        <strain evidence="2">H3</strain>
        <tissue evidence="2">Leaf</tissue>
    </source>
</reference>
<dbReference type="Pfam" id="PF03732">
    <property type="entry name" value="Retrotrans_gag"/>
    <property type="match status" value="1"/>
</dbReference>
<feature type="non-terminal residue" evidence="2">
    <location>
        <position position="459"/>
    </location>
</feature>
<dbReference type="OrthoDB" id="2009080at2759"/>
<organism evidence="2 3">
    <name type="scientific">Adiantum capillus-veneris</name>
    <name type="common">Maidenhair fern</name>
    <dbReference type="NCBI Taxonomy" id="13818"/>
    <lineage>
        <taxon>Eukaryota</taxon>
        <taxon>Viridiplantae</taxon>
        <taxon>Streptophyta</taxon>
        <taxon>Embryophyta</taxon>
        <taxon>Tracheophyta</taxon>
        <taxon>Polypodiopsida</taxon>
        <taxon>Polypodiidae</taxon>
        <taxon>Polypodiales</taxon>
        <taxon>Pteridineae</taxon>
        <taxon>Pteridaceae</taxon>
        <taxon>Vittarioideae</taxon>
        <taxon>Adiantum</taxon>
    </lineage>
</organism>
<evidence type="ECO:0000313" key="3">
    <source>
        <dbReference type="Proteomes" id="UP000886520"/>
    </source>
</evidence>
<keyword evidence="3" id="KW-1185">Reference proteome</keyword>
<evidence type="ECO:0000259" key="1">
    <source>
        <dbReference type="Pfam" id="PF03732"/>
    </source>
</evidence>
<feature type="domain" description="Retrotransposon gag" evidence="1">
    <location>
        <begin position="48"/>
        <end position="139"/>
    </location>
</feature>
<accession>A0A9D4U490</accession>
<comment type="caution">
    <text evidence="2">The sequence shown here is derived from an EMBL/GenBank/DDBJ whole genome shotgun (WGS) entry which is preliminary data.</text>
</comment>
<gene>
    <name evidence="2" type="ORF">GOP47_0025215</name>
</gene>
<name>A0A9D4U490_ADICA</name>
<dbReference type="AlphaFoldDB" id="A0A9D4U490"/>
<sequence>MSWFNNMMPDCELVFSGEQDDEDWMSDVELWMLSMRMVTDKAKSRAMPVVMQGKAKAWFEGLEVPDRQSWKVVRARFIQDFKQRILPTELDAKLKVLKQDVSGEFTTFFKQFEDSWQQLEAATQSRGNDYFKLERFLECLHPKIREKVELVDMESYADAVSLAKAKSRKAKKKLEMGLLKPTDYGYSSTTELRHAMKPKGSSSVKEVAALPLVRHSGRSFQFVPPVWYALVQESVSPASSDAVLIEACMHEESNEARDQGSQDTFEDVGKAMVEAVQKEASQGVGQPCPTDHIEERQCIPEGVGDVNIPENEVIDHGFLSHLADDMVVEEVLEEQAKVVEQSDFLSHEVVEDEASQVIVHKDWHGESGIECVPFEGPTVDGMLEEHVGLILQEAVVVEDRLPKVGVMLLMDMLLKAALQTVFHGLQSSRDERYAMESSHFLTHFLTHKLRKSIFSKSFF</sequence>
<evidence type="ECO:0000313" key="2">
    <source>
        <dbReference type="EMBL" id="KAI5060795.1"/>
    </source>
</evidence>
<protein>
    <recommendedName>
        <fullName evidence="1">Retrotransposon gag domain-containing protein</fullName>
    </recommendedName>
</protein>
<dbReference type="EMBL" id="JABFUD020000024">
    <property type="protein sequence ID" value="KAI5060795.1"/>
    <property type="molecule type" value="Genomic_DNA"/>
</dbReference>
<proteinExistence type="predicted"/>
<dbReference type="InterPro" id="IPR005162">
    <property type="entry name" value="Retrotrans_gag_dom"/>
</dbReference>
<dbReference type="Proteomes" id="UP000886520">
    <property type="component" value="Chromosome 24"/>
</dbReference>